<name>A0A084WB69_ANOSI</name>
<evidence type="ECO:0000313" key="1">
    <source>
        <dbReference type="EMBL" id="KFB47463.1"/>
    </source>
</evidence>
<dbReference type="EMBL" id="KE525331">
    <property type="protein sequence ID" value="KFB47463.1"/>
    <property type="molecule type" value="Genomic_DNA"/>
</dbReference>
<dbReference type="VEuPathDB" id="VectorBase:ASIC015412"/>
<gene>
    <name evidence="1" type="ORF">ZHAS_00015412</name>
</gene>
<protein>
    <submittedName>
        <fullName evidence="1 2">Adenylate cyclase</fullName>
    </submittedName>
</protein>
<evidence type="ECO:0000313" key="3">
    <source>
        <dbReference type="Proteomes" id="UP000030765"/>
    </source>
</evidence>
<keyword evidence="3" id="KW-1185">Reference proteome</keyword>
<evidence type="ECO:0000313" key="2">
    <source>
        <dbReference type="EnsemblMetazoa" id="ASIC015412-PA"/>
    </source>
</evidence>
<proteinExistence type="predicted"/>
<dbReference type="Proteomes" id="UP000030765">
    <property type="component" value="Unassembled WGS sequence"/>
</dbReference>
<sequence length="118" mass="13124">MAFELSRLFLTPSACYGYSIPYSLVRQSLQANRSFFFPPTAVMPVSLSLCERPPFQIGVHSPLVADGHTNIPTNGPYRSRLPFKTLLHNPPLSLVSINKLLMPLVGRGERARVRQSAD</sequence>
<dbReference type="EnsemblMetazoa" id="ASIC015412-RA">
    <property type="protein sequence ID" value="ASIC015412-PA"/>
    <property type="gene ID" value="ASIC015412"/>
</dbReference>
<reference evidence="1 3" key="1">
    <citation type="journal article" date="2014" name="BMC Genomics">
        <title>Genome sequence of Anopheles sinensis provides insight into genetics basis of mosquito competence for malaria parasites.</title>
        <authorList>
            <person name="Zhou D."/>
            <person name="Zhang D."/>
            <person name="Ding G."/>
            <person name="Shi L."/>
            <person name="Hou Q."/>
            <person name="Ye Y."/>
            <person name="Xu Y."/>
            <person name="Zhou H."/>
            <person name="Xiong C."/>
            <person name="Li S."/>
            <person name="Yu J."/>
            <person name="Hong S."/>
            <person name="Yu X."/>
            <person name="Zou P."/>
            <person name="Chen C."/>
            <person name="Chang X."/>
            <person name="Wang W."/>
            <person name="Lv Y."/>
            <person name="Sun Y."/>
            <person name="Ma L."/>
            <person name="Shen B."/>
            <person name="Zhu C."/>
        </authorList>
    </citation>
    <scope>NUCLEOTIDE SEQUENCE [LARGE SCALE GENOMIC DNA]</scope>
</reference>
<dbReference type="AlphaFoldDB" id="A0A084WB69"/>
<accession>A0A084WB69</accession>
<organism evidence="1">
    <name type="scientific">Anopheles sinensis</name>
    <name type="common">Mosquito</name>
    <dbReference type="NCBI Taxonomy" id="74873"/>
    <lineage>
        <taxon>Eukaryota</taxon>
        <taxon>Metazoa</taxon>
        <taxon>Ecdysozoa</taxon>
        <taxon>Arthropoda</taxon>
        <taxon>Hexapoda</taxon>
        <taxon>Insecta</taxon>
        <taxon>Pterygota</taxon>
        <taxon>Neoptera</taxon>
        <taxon>Endopterygota</taxon>
        <taxon>Diptera</taxon>
        <taxon>Nematocera</taxon>
        <taxon>Culicoidea</taxon>
        <taxon>Culicidae</taxon>
        <taxon>Anophelinae</taxon>
        <taxon>Anopheles</taxon>
    </lineage>
</organism>
<reference evidence="2" key="2">
    <citation type="submission" date="2020-05" db="UniProtKB">
        <authorList>
            <consortium name="EnsemblMetazoa"/>
        </authorList>
    </citation>
    <scope>IDENTIFICATION</scope>
</reference>
<dbReference type="EMBL" id="ATLV01022316">
    <property type="status" value="NOT_ANNOTATED_CDS"/>
    <property type="molecule type" value="Genomic_DNA"/>
</dbReference>